<accession>A0A4Y6URY5</accession>
<evidence type="ECO:0000313" key="2">
    <source>
        <dbReference type="EMBL" id="QDH20432.1"/>
    </source>
</evidence>
<dbReference type="EMBL" id="CP041217">
    <property type="protein sequence ID" value="QDH20432.1"/>
    <property type="molecule type" value="Genomic_DNA"/>
</dbReference>
<dbReference type="OrthoDB" id="43862at2"/>
<evidence type="ECO:0000259" key="1">
    <source>
        <dbReference type="Pfam" id="PF08241"/>
    </source>
</evidence>
<dbReference type="Proteomes" id="UP000316968">
    <property type="component" value="Chromosome"/>
</dbReference>
<protein>
    <submittedName>
        <fullName evidence="2">Class I SAM-dependent methyltransferase</fullName>
    </submittedName>
</protein>
<keyword evidence="2" id="KW-0489">Methyltransferase</keyword>
<dbReference type="InterPro" id="IPR013216">
    <property type="entry name" value="Methyltransf_11"/>
</dbReference>
<dbReference type="InterPro" id="IPR029063">
    <property type="entry name" value="SAM-dependent_MTases_sf"/>
</dbReference>
<name>A0A4Y6URY5_SACBS</name>
<reference evidence="2 3" key="1">
    <citation type="submission" date="2019-06" db="EMBL/GenBank/DDBJ databases">
        <title>Saccharibacillus brassicae sp. nov., an endophytic bacterium isolated from Chinese cabbage seeds (Brassica pekinensis).</title>
        <authorList>
            <person name="Jiang L."/>
            <person name="Lee J."/>
            <person name="Kim S.W."/>
        </authorList>
    </citation>
    <scope>NUCLEOTIDE SEQUENCE [LARGE SCALE GENOMIC DNA]</scope>
    <source>
        <strain evidence="3">KCTC 43072 / ATSA2</strain>
    </source>
</reference>
<dbReference type="AlphaFoldDB" id="A0A4Y6URY5"/>
<organism evidence="2 3">
    <name type="scientific">Saccharibacillus brassicae</name>
    <dbReference type="NCBI Taxonomy" id="2583377"/>
    <lineage>
        <taxon>Bacteria</taxon>
        <taxon>Bacillati</taxon>
        <taxon>Bacillota</taxon>
        <taxon>Bacilli</taxon>
        <taxon>Bacillales</taxon>
        <taxon>Paenibacillaceae</taxon>
        <taxon>Saccharibacillus</taxon>
    </lineage>
</organism>
<proteinExistence type="predicted"/>
<sequence length="240" mass="28202">MQIDPKKVKEFYENQETIWPSKDKWHQFTKESIEKYLQFKYKNIKTLRTTHTILNIGSGGSNYGLSNDMHHVDLTEKFISKYKNFTVANAEELPFKTQSFESAICVGSVINYCDAAKCIEEIARVLKSNSYFFLEFENSWSMEFSNSNAHKQMAAVVKTRYFDEEHMLWVYSPQHIISLLNVYGFEIKHIKHFHLVSSLIYKFTKNENLSSFFSLLDPVMSKFPFLKKRSHNVILTCVKN</sequence>
<gene>
    <name evidence="2" type="ORF">FFV09_05900</name>
</gene>
<dbReference type="SUPFAM" id="SSF53335">
    <property type="entry name" value="S-adenosyl-L-methionine-dependent methyltransferases"/>
    <property type="match status" value="1"/>
</dbReference>
<dbReference type="KEGG" id="saca:FFV09_05900"/>
<dbReference type="Gene3D" id="3.40.50.150">
    <property type="entry name" value="Vaccinia Virus protein VP39"/>
    <property type="match status" value="1"/>
</dbReference>
<dbReference type="GO" id="GO:0008757">
    <property type="term" value="F:S-adenosylmethionine-dependent methyltransferase activity"/>
    <property type="evidence" value="ECO:0007669"/>
    <property type="project" value="InterPro"/>
</dbReference>
<evidence type="ECO:0000313" key="3">
    <source>
        <dbReference type="Proteomes" id="UP000316968"/>
    </source>
</evidence>
<dbReference type="GO" id="GO:0032259">
    <property type="term" value="P:methylation"/>
    <property type="evidence" value="ECO:0007669"/>
    <property type="project" value="UniProtKB-KW"/>
</dbReference>
<keyword evidence="2" id="KW-0808">Transferase</keyword>
<dbReference type="Pfam" id="PF08241">
    <property type="entry name" value="Methyltransf_11"/>
    <property type="match status" value="1"/>
</dbReference>
<keyword evidence="3" id="KW-1185">Reference proteome</keyword>
<dbReference type="RefSeq" id="WP_141446934.1">
    <property type="nucleotide sequence ID" value="NZ_CP041217.1"/>
</dbReference>
<feature type="domain" description="Methyltransferase type 11" evidence="1">
    <location>
        <begin position="68"/>
        <end position="133"/>
    </location>
</feature>